<dbReference type="GO" id="GO:0003677">
    <property type="term" value="F:DNA binding"/>
    <property type="evidence" value="ECO:0007669"/>
    <property type="project" value="InterPro"/>
</dbReference>
<evidence type="ECO:0000256" key="3">
    <source>
        <dbReference type="SAM" id="MobiDB-lite"/>
    </source>
</evidence>
<name>A0A4U8YJH8_9BACT</name>
<evidence type="ECO:0000313" key="5">
    <source>
        <dbReference type="EMBL" id="VFQ43474.1"/>
    </source>
</evidence>
<dbReference type="NCBIfam" id="TIGR00180">
    <property type="entry name" value="parB_part"/>
    <property type="match status" value="1"/>
</dbReference>
<feature type="region of interest" description="Disordered" evidence="3">
    <location>
        <begin position="209"/>
        <end position="231"/>
    </location>
</feature>
<evidence type="ECO:0000313" key="6">
    <source>
        <dbReference type="Proteomes" id="UP000507962"/>
    </source>
</evidence>
<comment type="similarity">
    <text evidence="1">Belongs to the ParB family.</text>
</comment>
<dbReference type="InterPro" id="IPR036086">
    <property type="entry name" value="ParB/Sulfiredoxin_sf"/>
</dbReference>
<feature type="domain" description="ParB-like N-terminal" evidence="4">
    <location>
        <begin position="34"/>
        <end position="120"/>
    </location>
</feature>
<dbReference type="InterPro" id="IPR004437">
    <property type="entry name" value="ParB/RepB/Spo0J"/>
</dbReference>
<dbReference type="SMART" id="SM00470">
    <property type="entry name" value="ParB"/>
    <property type="match status" value="1"/>
</dbReference>
<dbReference type="InterPro" id="IPR041468">
    <property type="entry name" value="HTH_ParB/Spo0J"/>
</dbReference>
<sequence>MKKLGSGKSVKLADVFSEDAGAVHQVKPEQGTFLNVPVDELKPNPYQPRLFFKQEELDALAASIKKQGVLLPLCIFIDDGIYYIGDGERRWRASRIAGKKTVPCYVTTGQPAEVALIGNMLRSDLKPIEEAEAYARMQEKFSYTQAKLARVVGKSRNNITETLSLNRLPEAIKKECLRVDIAKRKLIQVARKETPEEMEAAFNRCLGKGIKPARKKTPKPSNPSKPPQAGRISAQVWKIAEEVRKMGQASFTPGDSAPLAVALKGLLTELERIPAIDMSKFHEAQPSIPDDEKMQDPEEGLHLSGTCRGKLLDAGFRLFRVSEHEKVIKELSPTGSWKHVSRHTTKKAMKEVLDEILQDPMSVKD</sequence>
<protein>
    <submittedName>
        <fullName evidence="5">Parb/sulfiredoxin</fullName>
    </submittedName>
</protein>
<evidence type="ECO:0000259" key="4">
    <source>
        <dbReference type="SMART" id="SM00470"/>
    </source>
</evidence>
<reference evidence="5 6" key="1">
    <citation type="submission" date="2019-03" db="EMBL/GenBank/DDBJ databases">
        <authorList>
            <person name="Nijsse B."/>
        </authorList>
    </citation>
    <scope>NUCLEOTIDE SEQUENCE [LARGE SCALE GENOMIC DNA]</scope>
    <source>
        <strain evidence="5">Desulfoluna butyratoxydans MSL71</strain>
    </source>
</reference>
<dbReference type="GO" id="GO:0005694">
    <property type="term" value="C:chromosome"/>
    <property type="evidence" value="ECO:0007669"/>
    <property type="project" value="TreeGrafter"/>
</dbReference>
<dbReference type="Pfam" id="PF02195">
    <property type="entry name" value="ParB_N"/>
    <property type="match status" value="1"/>
</dbReference>
<dbReference type="Gene3D" id="1.10.10.2830">
    <property type="match status" value="1"/>
</dbReference>
<organism evidence="5 6">
    <name type="scientific">Desulfoluna butyratoxydans</name>
    <dbReference type="NCBI Taxonomy" id="231438"/>
    <lineage>
        <taxon>Bacteria</taxon>
        <taxon>Pseudomonadati</taxon>
        <taxon>Thermodesulfobacteriota</taxon>
        <taxon>Desulfobacteria</taxon>
        <taxon>Desulfobacterales</taxon>
        <taxon>Desulfolunaceae</taxon>
        <taxon>Desulfoluna</taxon>
    </lineage>
</organism>
<dbReference type="PANTHER" id="PTHR33375:SF1">
    <property type="entry name" value="CHROMOSOME-PARTITIONING PROTEIN PARB-RELATED"/>
    <property type="match status" value="1"/>
</dbReference>
<evidence type="ECO:0000256" key="2">
    <source>
        <dbReference type="ARBA" id="ARBA00022829"/>
    </source>
</evidence>
<dbReference type="EMBL" id="CAADHO010000002">
    <property type="protein sequence ID" value="VFQ43474.1"/>
    <property type="molecule type" value="Genomic_DNA"/>
</dbReference>
<keyword evidence="2" id="KW-0159">Chromosome partition</keyword>
<dbReference type="Proteomes" id="UP000507962">
    <property type="component" value="Unassembled WGS sequence"/>
</dbReference>
<evidence type="ECO:0000256" key="1">
    <source>
        <dbReference type="ARBA" id="ARBA00006295"/>
    </source>
</evidence>
<keyword evidence="6" id="KW-1185">Reference proteome</keyword>
<dbReference type="Gene3D" id="3.90.1530.10">
    <property type="entry name" value="Conserved hypothetical protein from pyrococcus furiosus pfu- 392566-001, ParB domain"/>
    <property type="match status" value="1"/>
</dbReference>
<dbReference type="Pfam" id="PF17762">
    <property type="entry name" value="HTH_ParB"/>
    <property type="match status" value="1"/>
</dbReference>
<dbReference type="InterPro" id="IPR050336">
    <property type="entry name" value="Chromosome_partition/occlusion"/>
</dbReference>
<gene>
    <name evidence="5" type="ORF">MSL71_11090</name>
</gene>
<dbReference type="AlphaFoldDB" id="A0A4U8YJH8"/>
<dbReference type="RefSeq" id="WP_180137680.1">
    <property type="nucleotide sequence ID" value="NZ_CAADHO010000002.1"/>
</dbReference>
<dbReference type="GO" id="GO:0007059">
    <property type="term" value="P:chromosome segregation"/>
    <property type="evidence" value="ECO:0007669"/>
    <property type="project" value="UniProtKB-KW"/>
</dbReference>
<proteinExistence type="inferred from homology"/>
<dbReference type="PANTHER" id="PTHR33375">
    <property type="entry name" value="CHROMOSOME-PARTITIONING PROTEIN PARB-RELATED"/>
    <property type="match status" value="1"/>
</dbReference>
<accession>A0A4U8YJH8</accession>
<dbReference type="InterPro" id="IPR003115">
    <property type="entry name" value="ParB_N"/>
</dbReference>
<dbReference type="SUPFAM" id="SSF110849">
    <property type="entry name" value="ParB/Sulfiredoxin"/>
    <property type="match status" value="1"/>
</dbReference>